<accession>A0A368HED8</accession>
<protein>
    <recommendedName>
        <fullName evidence="3">Sel1 repeat family protein</fullName>
    </recommendedName>
</protein>
<proteinExistence type="predicted"/>
<evidence type="ECO:0000313" key="2">
    <source>
        <dbReference type="Proteomes" id="UP000253250"/>
    </source>
</evidence>
<comment type="caution">
    <text evidence="1">The sequence shown here is derived from an EMBL/GenBank/DDBJ whole genome shotgun (WGS) entry which is preliminary data.</text>
</comment>
<evidence type="ECO:0000313" key="1">
    <source>
        <dbReference type="EMBL" id="RCN56794.1"/>
    </source>
</evidence>
<dbReference type="Proteomes" id="UP000253250">
    <property type="component" value="Unassembled WGS sequence"/>
</dbReference>
<dbReference type="SMART" id="SM00671">
    <property type="entry name" value="SEL1"/>
    <property type="match status" value="1"/>
</dbReference>
<sequence length="83" mass="8740">MVAIFVFAPAVSSHAARAPSAGRILALAHKAAAGNQHALHVLRDFAHSDNPTADTILGILYVNGKGVPLDYAKAAYWYQKAAV</sequence>
<dbReference type="AlphaFoldDB" id="A0A368HED8"/>
<gene>
    <name evidence="1" type="ORF">C4900_13625</name>
</gene>
<dbReference type="Pfam" id="PF08238">
    <property type="entry name" value="Sel1"/>
    <property type="match status" value="1"/>
</dbReference>
<keyword evidence="2" id="KW-1185">Reference proteome</keyword>
<dbReference type="SUPFAM" id="SSF81901">
    <property type="entry name" value="HCP-like"/>
    <property type="match status" value="1"/>
</dbReference>
<dbReference type="EMBL" id="PSYR01000002">
    <property type="protein sequence ID" value="RCN56794.1"/>
    <property type="molecule type" value="Genomic_DNA"/>
</dbReference>
<evidence type="ECO:0008006" key="3">
    <source>
        <dbReference type="Google" id="ProtNLM"/>
    </source>
</evidence>
<dbReference type="InterPro" id="IPR006597">
    <property type="entry name" value="Sel1-like"/>
</dbReference>
<dbReference type="Gene3D" id="1.25.40.10">
    <property type="entry name" value="Tetratricopeptide repeat domain"/>
    <property type="match status" value="1"/>
</dbReference>
<reference evidence="1 2" key="1">
    <citation type="submission" date="2018-02" db="EMBL/GenBank/DDBJ databases">
        <title>Insights into the biology of acidophilic members of the Acidiferrobacteraceae family derived from comparative genomic analyses.</title>
        <authorList>
            <person name="Issotta F."/>
            <person name="Thyssen C."/>
            <person name="Mena C."/>
            <person name="Moya A."/>
            <person name="Bellenberg S."/>
            <person name="Sproer C."/>
            <person name="Covarrubias P.C."/>
            <person name="Sand W."/>
            <person name="Quatrini R."/>
            <person name="Vera M."/>
        </authorList>
    </citation>
    <scope>NUCLEOTIDE SEQUENCE [LARGE SCALE GENOMIC DNA]</scope>
    <source>
        <strain evidence="2">m-1</strain>
    </source>
</reference>
<name>A0A368HED8_9GAMM</name>
<organism evidence="1 2">
    <name type="scientific">Acidiferrobacter thiooxydans</name>
    <dbReference type="NCBI Taxonomy" id="163359"/>
    <lineage>
        <taxon>Bacteria</taxon>
        <taxon>Pseudomonadati</taxon>
        <taxon>Pseudomonadota</taxon>
        <taxon>Gammaproteobacteria</taxon>
        <taxon>Acidiferrobacterales</taxon>
        <taxon>Acidiferrobacteraceae</taxon>
        <taxon>Acidiferrobacter</taxon>
    </lineage>
</organism>
<dbReference type="InterPro" id="IPR011990">
    <property type="entry name" value="TPR-like_helical_dom_sf"/>
</dbReference>